<evidence type="ECO:0000256" key="1">
    <source>
        <dbReference type="SAM" id="MobiDB-lite"/>
    </source>
</evidence>
<dbReference type="AlphaFoldDB" id="A0AAD5DNA3"/>
<dbReference type="InterPro" id="IPR044673">
    <property type="entry name" value="DCL-like"/>
</dbReference>
<dbReference type="PANTHER" id="PTHR33415">
    <property type="entry name" value="PROTEIN EMBRYO DEFECTIVE 514"/>
    <property type="match status" value="1"/>
</dbReference>
<organism evidence="2 3">
    <name type="scientific">Chlorella ohadii</name>
    <dbReference type="NCBI Taxonomy" id="2649997"/>
    <lineage>
        <taxon>Eukaryota</taxon>
        <taxon>Viridiplantae</taxon>
        <taxon>Chlorophyta</taxon>
        <taxon>core chlorophytes</taxon>
        <taxon>Trebouxiophyceae</taxon>
        <taxon>Chlorellales</taxon>
        <taxon>Chlorellaceae</taxon>
        <taxon>Chlorella clade</taxon>
        <taxon>Chlorella</taxon>
    </lineage>
</organism>
<dbReference type="Pfam" id="PF11523">
    <property type="entry name" value="DUF3223"/>
    <property type="match status" value="1"/>
</dbReference>
<keyword evidence="3" id="KW-1185">Reference proteome</keyword>
<comment type="caution">
    <text evidence="2">The sequence shown here is derived from an EMBL/GenBank/DDBJ whole genome shotgun (WGS) entry which is preliminary data.</text>
</comment>
<dbReference type="Proteomes" id="UP001205105">
    <property type="component" value="Unassembled WGS sequence"/>
</dbReference>
<evidence type="ECO:0000313" key="3">
    <source>
        <dbReference type="Proteomes" id="UP001205105"/>
    </source>
</evidence>
<evidence type="ECO:0000313" key="2">
    <source>
        <dbReference type="EMBL" id="KAI7840955.1"/>
    </source>
</evidence>
<proteinExistence type="predicted"/>
<reference evidence="2" key="1">
    <citation type="submission" date="2020-11" db="EMBL/GenBank/DDBJ databases">
        <title>Chlorella ohadii genome sequencing and assembly.</title>
        <authorList>
            <person name="Murik O."/>
            <person name="Treves H."/>
            <person name="Kedem I."/>
            <person name="Shotland Y."/>
            <person name="Kaplan A."/>
        </authorList>
    </citation>
    <scope>NUCLEOTIDE SEQUENCE</scope>
    <source>
        <strain evidence="2">1</strain>
    </source>
</reference>
<sequence length="179" mass="19338">MTQEVAVEAGNKRKAEEEPAAGEAEAAPPAKEPKTEPEVKDEAAEQAAGAEASEPAEGAPAEAAAEGAQAAPQEPVTIGYKTFATGDAALTYYRTLISKLRKYQNLNDYEFHMVHELVKLGHPDAARKLEGGVKSIQIREVDIDGNVTACFFLVHEDGTDEDVSYRKCLVALNGYFDWL</sequence>
<dbReference type="EMBL" id="JADXDR010000069">
    <property type="protein sequence ID" value="KAI7840955.1"/>
    <property type="molecule type" value="Genomic_DNA"/>
</dbReference>
<dbReference type="Gene3D" id="3.10.450.40">
    <property type="match status" value="1"/>
</dbReference>
<protein>
    <submittedName>
        <fullName evidence="2">Uncharacterized protein</fullName>
    </submittedName>
</protein>
<feature type="region of interest" description="Disordered" evidence="1">
    <location>
        <begin position="1"/>
        <end position="72"/>
    </location>
</feature>
<name>A0AAD5DNA3_9CHLO</name>
<feature type="compositionally biased region" description="Low complexity" evidence="1">
    <location>
        <begin position="45"/>
        <end position="72"/>
    </location>
</feature>
<accession>A0AAD5DNA3</accession>
<gene>
    <name evidence="2" type="ORF">COHA_005385</name>
</gene>
<dbReference type="PANTHER" id="PTHR33415:SF12">
    <property type="entry name" value="PROTEIN EMBRYO DEFECTIVE 514"/>
    <property type="match status" value="1"/>
</dbReference>
<feature type="compositionally biased region" description="Basic and acidic residues" evidence="1">
    <location>
        <begin position="31"/>
        <end position="43"/>
    </location>
</feature>